<dbReference type="RefSeq" id="WP_378139478.1">
    <property type="nucleotide sequence ID" value="NZ_JBHSEF010000009.1"/>
</dbReference>
<keyword evidence="1" id="KW-0812">Transmembrane</keyword>
<evidence type="ECO:0000313" key="3">
    <source>
        <dbReference type="Proteomes" id="UP001595733"/>
    </source>
</evidence>
<comment type="caution">
    <text evidence="2">The sequence shown here is derived from an EMBL/GenBank/DDBJ whole genome shotgun (WGS) entry which is preliminary data.</text>
</comment>
<evidence type="ECO:0000256" key="1">
    <source>
        <dbReference type="SAM" id="Phobius"/>
    </source>
</evidence>
<keyword evidence="3" id="KW-1185">Reference proteome</keyword>
<accession>A0ABV8US70</accession>
<evidence type="ECO:0000313" key="2">
    <source>
        <dbReference type="EMBL" id="MFC4353760.1"/>
    </source>
</evidence>
<organism evidence="2 3">
    <name type="scientific">Chryseomicrobium palamuruense</name>
    <dbReference type="NCBI Taxonomy" id="682973"/>
    <lineage>
        <taxon>Bacteria</taxon>
        <taxon>Bacillati</taxon>
        <taxon>Bacillota</taxon>
        <taxon>Bacilli</taxon>
        <taxon>Bacillales</taxon>
        <taxon>Caryophanaceae</taxon>
        <taxon>Chryseomicrobium</taxon>
    </lineage>
</organism>
<gene>
    <name evidence="2" type="ORF">ACFO0S_01605</name>
</gene>
<protein>
    <submittedName>
        <fullName evidence="2">Uncharacterized protein</fullName>
    </submittedName>
</protein>
<keyword evidence="1" id="KW-1133">Transmembrane helix</keyword>
<dbReference type="Proteomes" id="UP001595733">
    <property type="component" value="Unassembled WGS sequence"/>
</dbReference>
<feature type="transmembrane region" description="Helical" evidence="1">
    <location>
        <begin position="12"/>
        <end position="32"/>
    </location>
</feature>
<name>A0ABV8US70_9BACL</name>
<dbReference type="EMBL" id="JBHSEF010000009">
    <property type="protein sequence ID" value="MFC4353760.1"/>
    <property type="molecule type" value="Genomic_DNA"/>
</dbReference>
<reference evidence="3" key="1">
    <citation type="journal article" date="2019" name="Int. J. Syst. Evol. Microbiol.">
        <title>The Global Catalogue of Microorganisms (GCM) 10K type strain sequencing project: providing services to taxonomists for standard genome sequencing and annotation.</title>
        <authorList>
            <consortium name="The Broad Institute Genomics Platform"/>
            <consortium name="The Broad Institute Genome Sequencing Center for Infectious Disease"/>
            <person name="Wu L."/>
            <person name="Ma J."/>
        </authorList>
    </citation>
    <scope>NUCLEOTIDE SEQUENCE [LARGE SCALE GENOMIC DNA]</scope>
    <source>
        <strain evidence="3">CCUG 50353</strain>
    </source>
</reference>
<keyword evidence="1" id="KW-0472">Membrane</keyword>
<proteinExistence type="predicted"/>
<sequence length="55" mass="6152">MATKWTSKWEATVSVIVMVIGIATIGYCTYCFTQAVETSEWLAQFKRFVDRGGLG</sequence>